<comment type="caution">
    <text evidence="1">The sequence shown here is derived from an EMBL/GenBank/DDBJ whole genome shotgun (WGS) entry which is preliminary data.</text>
</comment>
<gene>
    <name evidence="1" type="ORF">GCM10009727_68040</name>
</gene>
<protein>
    <recommendedName>
        <fullName evidence="3">DUF385 domain-containing protein</fullName>
    </recommendedName>
</protein>
<accession>A0ABN3AAK6</accession>
<sequence>MDGTFWDAGRNPVNAKRFTVRATRPPGGPVLRSGSPHWYRNLIAARHAARSTPKRLS</sequence>
<dbReference type="EMBL" id="BAAAMR010000077">
    <property type="protein sequence ID" value="GAA2157810.1"/>
    <property type="molecule type" value="Genomic_DNA"/>
</dbReference>
<evidence type="ECO:0000313" key="2">
    <source>
        <dbReference type="Proteomes" id="UP001501020"/>
    </source>
</evidence>
<name>A0ABN3AAK6_9ACTN</name>
<reference evidence="1 2" key="1">
    <citation type="journal article" date="2019" name="Int. J. Syst. Evol. Microbiol.">
        <title>The Global Catalogue of Microorganisms (GCM) 10K type strain sequencing project: providing services to taxonomists for standard genome sequencing and annotation.</title>
        <authorList>
            <consortium name="The Broad Institute Genomics Platform"/>
            <consortium name="The Broad Institute Genome Sequencing Center for Infectious Disease"/>
            <person name="Wu L."/>
            <person name="Ma J."/>
        </authorList>
    </citation>
    <scope>NUCLEOTIDE SEQUENCE [LARGE SCALE GENOMIC DNA]</scope>
    <source>
        <strain evidence="1 2">JCM 13850</strain>
    </source>
</reference>
<evidence type="ECO:0000313" key="1">
    <source>
        <dbReference type="EMBL" id="GAA2157810.1"/>
    </source>
</evidence>
<keyword evidence="2" id="KW-1185">Reference proteome</keyword>
<proteinExistence type="predicted"/>
<evidence type="ECO:0008006" key="3">
    <source>
        <dbReference type="Google" id="ProtNLM"/>
    </source>
</evidence>
<organism evidence="1 2">
    <name type="scientific">Actinomadura napierensis</name>
    <dbReference type="NCBI Taxonomy" id="267854"/>
    <lineage>
        <taxon>Bacteria</taxon>
        <taxon>Bacillati</taxon>
        <taxon>Actinomycetota</taxon>
        <taxon>Actinomycetes</taxon>
        <taxon>Streptosporangiales</taxon>
        <taxon>Thermomonosporaceae</taxon>
        <taxon>Actinomadura</taxon>
    </lineage>
</organism>
<dbReference type="Proteomes" id="UP001501020">
    <property type="component" value="Unassembled WGS sequence"/>
</dbReference>